<feature type="coiled-coil region" evidence="1">
    <location>
        <begin position="339"/>
        <end position="366"/>
    </location>
</feature>
<feature type="compositionally biased region" description="Low complexity" evidence="2">
    <location>
        <begin position="819"/>
        <end position="835"/>
    </location>
</feature>
<feature type="compositionally biased region" description="Polar residues" evidence="2">
    <location>
        <begin position="797"/>
        <end position="818"/>
    </location>
</feature>
<keyword evidence="4" id="KW-1185">Reference proteome</keyword>
<evidence type="ECO:0000313" key="3">
    <source>
        <dbReference type="EMBL" id="GAT43454.1"/>
    </source>
</evidence>
<keyword evidence="1" id="KW-0175">Coiled coil</keyword>
<feature type="compositionally biased region" description="Polar residues" evidence="2">
    <location>
        <begin position="300"/>
        <end position="315"/>
    </location>
</feature>
<evidence type="ECO:0000256" key="1">
    <source>
        <dbReference type="SAM" id="Coils"/>
    </source>
</evidence>
<feature type="region of interest" description="Disordered" evidence="2">
    <location>
        <begin position="1"/>
        <end position="28"/>
    </location>
</feature>
<organism evidence="3 4">
    <name type="scientific">Mycena chlorophos</name>
    <name type="common">Agaric fungus</name>
    <name type="synonym">Agaricus chlorophos</name>
    <dbReference type="NCBI Taxonomy" id="658473"/>
    <lineage>
        <taxon>Eukaryota</taxon>
        <taxon>Fungi</taxon>
        <taxon>Dikarya</taxon>
        <taxon>Basidiomycota</taxon>
        <taxon>Agaricomycotina</taxon>
        <taxon>Agaricomycetes</taxon>
        <taxon>Agaricomycetidae</taxon>
        <taxon>Agaricales</taxon>
        <taxon>Marasmiineae</taxon>
        <taxon>Mycenaceae</taxon>
        <taxon>Mycena</taxon>
    </lineage>
</organism>
<name>A0ABQ0KWY4_MYCCL</name>
<evidence type="ECO:0000313" key="4">
    <source>
        <dbReference type="Proteomes" id="UP000815677"/>
    </source>
</evidence>
<feature type="compositionally biased region" description="Polar residues" evidence="2">
    <location>
        <begin position="550"/>
        <end position="571"/>
    </location>
</feature>
<proteinExistence type="predicted"/>
<protein>
    <recommendedName>
        <fullName evidence="5">Up-regulated during septation protein 1 domain-containing protein</fullName>
    </recommendedName>
</protein>
<accession>A0ABQ0KWY4</accession>
<gene>
    <name evidence="3" type="ORF">MCHLO_01133</name>
</gene>
<reference evidence="3" key="1">
    <citation type="submission" date="2014-09" db="EMBL/GenBank/DDBJ databases">
        <title>Genome sequence of the luminous mushroom Mycena chlorophos for searching fungal bioluminescence genes.</title>
        <authorList>
            <person name="Tanaka Y."/>
            <person name="Kasuga D."/>
            <person name="Oba Y."/>
            <person name="Hase S."/>
            <person name="Sato K."/>
            <person name="Oba Y."/>
            <person name="Sakakibara Y."/>
        </authorList>
    </citation>
    <scope>NUCLEOTIDE SEQUENCE</scope>
</reference>
<evidence type="ECO:0000256" key="2">
    <source>
        <dbReference type="SAM" id="MobiDB-lite"/>
    </source>
</evidence>
<dbReference type="Proteomes" id="UP000815677">
    <property type="component" value="Unassembled WGS sequence"/>
</dbReference>
<feature type="region of interest" description="Disordered" evidence="2">
    <location>
        <begin position="778"/>
        <end position="835"/>
    </location>
</feature>
<feature type="region of interest" description="Disordered" evidence="2">
    <location>
        <begin position="282"/>
        <end position="315"/>
    </location>
</feature>
<sequence length="1378" mass="151009">MSFSQSPRSAASPPCTSPMVETSPGTLPGHLRARSRQYYLPALLKSPAAVPPARIQDADPFLVDADVNALDLATARFYELQQAYKALEHDDNHLRAVHDEANTALTAKLAKLASARSDLTVAQKASDDQAATLQAEEAQLHAGLVQLRSRISAIEERIRYWGKERDQASGRACAVEQLLRNANRLASRREAALQQARSSFIKTKLMAAALQEPLGVLLETMKAGVRALNADVEVRGDFESPDQIETASEGSAVPPKLIQHPTERGVQGLAIGITRHVACPIESRGSSSLPPKAPRYKKLPTQSTTTMAEPSTTANDLERLEPLPHALDANSSANNYVSAAEYLRAIAMLQEERAAQQQLLEQYLALHRDQTINTAVMEELRARSASIRREVIVKTADNLRCFLLREQKLRDLHQHLREVGERRESELLHLTSELNELSRSYTELVAISTFLLLLGPRHHLKIPEPAWAGHSQVRRRAPAAFDFKGILDDTQTAQILFRVVHPGFSDPTLLPHGITVATNGDGPRVALIVTDGFRGTLAMWRSQVPGGLISRNSPSRLQDSASSAPLSTSHNGAPGRIGIGKKGVEAITVSFIKTLANNAHESSPEFPISLSSSILPALFNLNPHYHRRVLHGVTESASDKDANCASPLWAWTTVAAVGTLPHLKGYSTSTPADPPGRARFFVRDRALQASVHRTQLQPPILYRTVCELDNAEAHTAYGARVPVPGDVHLLIAGMSCVYYSNLNNQKQGIDANGESGQTFRGMLGCPSSSLRTSVLLPGTASKRSPSRLATAPPPNVSTPSNTILPTRGRLSTSLLSTPSGRMSLRSGSTSSTSTLSKTQEYADNIVLLAGNGRLPTTPGRHLNARLRDCRVVEGLDALKRKRKVAVKATAPKRATRPTLTSGSIPVSAGYSRASSHLAVVVLLLPGRSPSITGAQLCCAQDHLSVLGLAFRCRQRCGGPFDRDHKASPRANVSLEWLRSSERTSTSRPRLKPIVLPAAERAIHIELEHHLLALDKRGRKSESDREKRVAKSLGDSKTADLLKRCSHCDLDAENENATKACDVIVEERQAQLDACKEELLKDIIEGVARERALSAAPEQSIFSVWVRTSRETGVDDADATEIIRKIIEKADGKKSAEDELPKKLRDAIWAHREATHEIKRLSKELVGRVRSLRFITAVRDLQKERKEDCSLIRVVDDFGDWCSPAGWMLARLRERRHAARATIAGMMVFLFLASSATCQIPDLNTNNPAASVPNHGTSITALGATVDTTEYLRVVYLLRREQAAYRLHKAQHQAVLQQHDADVAALSELRRDLRSVNNKLDRTNFHTLHHIRAQDSIILRLRNTIRNLTVEHEVKVAELESRLNEVVPSTQSGEGNVPS</sequence>
<feature type="region of interest" description="Disordered" evidence="2">
    <location>
        <begin position="549"/>
        <end position="577"/>
    </location>
</feature>
<dbReference type="EMBL" id="DF839037">
    <property type="protein sequence ID" value="GAT43454.1"/>
    <property type="molecule type" value="Genomic_DNA"/>
</dbReference>
<evidence type="ECO:0008006" key="5">
    <source>
        <dbReference type="Google" id="ProtNLM"/>
    </source>
</evidence>